<comment type="caution">
    <text evidence="1">The sequence shown here is derived from an EMBL/GenBank/DDBJ whole genome shotgun (WGS) entry which is preliminary data.</text>
</comment>
<sequence>MDHVPVAFDMLPASVRSGISALKFLRRSDSLSIVSTEEMVVTSHRENRISQVYKAADEPRTQVATRRNEQAEMASGVRWRYAEQGMNIHHIAHLEKEDAEFSRKSYIDGIAYMLMALPEELSDQESATIREALPPPVANMRLVGGRHDGAIGWEPPLRGRTILQRFVSNLVAMFVLILHLVLWYATIVVRVGVYYERKHNISQQIASRGCIIATAVGRHGVIISAKICAMKDGYVGKAMSNIAGWTVESIISGIQEGIGQGLIMIETKSRSD</sequence>
<protein>
    <submittedName>
        <fullName evidence="1">Uncharacterized protein</fullName>
    </submittedName>
</protein>
<dbReference type="Proteomes" id="UP001143856">
    <property type="component" value="Unassembled WGS sequence"/>
</dbReference>
<evidence type="ECO:0000313" key="1">
    <source>
        <dbReference type="EMBL" id="KAJ2989249.1"/>
    </source>
</evidence>
<dbReference type="EMBL" id="JAPDGR010000550">
    <property type="protein sequence ID" value="KAJ2989249.1"/>
    <property type="molecule type" value="Genomic_DNA"/>
</dbReference>
<evidence type="ECO:0000313" key="2">
    <source>
        <dbReference type="Proteomes" id="UP001143856"/>
    </source>
</evidence>
<organism evidence="1 2">
    <name type="scientific">Xylaria curta</name>
    <dbReference type="NCBI Taxonomy" id="42375"/>
    <lineage>
        <taxon>Eukaryota</taxon>
        <taxon>Fungi</taxon>
        <taxon>Dikarya</taxon>
        <taxon>Ascomycota</taxon>
        <taxon>Pezizomycotina</taxon>
        <taxon>Sordariomycetes</taxon>
        <taxon>Xylariomycetidae</taxon>
        <taxon>Xylariales</taxon>
        <taxon>Xylariaceae</taxon>
        <taxon>Xylaria</taxon>
    </lineage>
</organism>
<name>A0ACC1PAF5_9PEZI</name>
<reference evidence="1" key="1">
    <citation type="submission" date="2022-10" db="EMBL/GenBank/DDBJ databases">
        <title>Genome Sequence of Xylaria curta.</title>
        <authorList>
            <person name="Buettner E."/>
        </authorList>
    </citation>
    <scope>NUCLEOTIDE SEQUENCE</scope>
    <source>
        <strain evidence="1">Babe10</strain>
    </source>
</reference>
<gene>
    <name evidence="1" type="ORF">NUW58_g3566</name>
</gene>
<proteinExistence type="predicted"/>
<keyword evidence="2" id="KW-1185">Reference proteome</keyword>
<accession>A0ACC1PAF5</accession>